<proteinExistence type="predicted"/>
<reference evidence="1 2" key="1">
    <citation type="submission" date="2014-02" db="EMBL/GenBank/DDBJ databases">
        <title>Single nucleus genome sequencing reveals high similarity among nuclei of an endomycorrhizal fungus.</title>
        <authorList>
            <person name="Lin K."/>
            <person name="Geurts R."/>
            <person name="Zhang Z."/>
            <person name="Limpens E."/>
            <person name="Saunders D.G."/>
            <person name="Mu D."/>
            <person name="Pang E."/>
            <person name="Cao H."/>
            <person name="Cha H."/>
            <person name="Lin T."/>
            <person name="Zhou Q."/>
            <person name="Shang Y."/>
            <person name="Li Y."/>
            <person name="Ivanov S."/>
            <person name="Sharma T."/>
            <person name="Velzen R.V."/>
            <person name="Ruijter N.D."/>
            <person name="Aanen D.K."/>
            <person name="Win J."/>
            <person name="Kamoun S."/>
            <person name="Bisseling T."/>
            <person name="Huang S."/>
        </authorList>
    </citation>
    <scope>NUCLEOTIDE SEQUENCE [LARGE SCALE GENOMIC DNA]</scope>
    <source>
        <strain evidence="2">DAOM197198w</strain>
    </source>
</reference>
<dbReference type="EMBL" id="JEMT01015954">
    <property type="protein sequence ID" value="EXX71720.1"/>
    <property type="molecule type" value="Genomic_DNA"/>
</dbReference>
<comment type="caution">
    <text evidence="1">The sequence shown here is derived from an EMBL/GenBank/DDBJ whole genome shotgun (WGS) entry which is preliminary data.</text>
</comment>
<accession>A0A015JWL8</accession>
<evidence type="ECO:0000313" key="1">
    <source>
        <dbReference type="EMBL" id="EXX71720.1"/>
    </source>
</evidence>
<evidence type="ECO:0000313" key="2">
    <source>
        <dbReference type="Proteomes" id="UP000022910"/>
    </source>
</evidence>
<protein>
    <submittedName>
        <fullName evidence="1">Uncharacterized protein</fullName>
    </submittedName>
</protein>
<dbReference type="HOGENOM" id="CLU_1696452_0_0_1"/>
<organism evidence="1 2">
    <name type="scientific">Rhizophagus irregularis (strain DAOM 197198w)</name>
    <name type="common">Glomus intraradices</name>
    <dbReference type="NCBI Taxonomy" id="1432141"/>
    <lineage>
        <taxon>Eukaryota</taxon>
        <taxon>Fungi</taxon>
        <taxon>Fungi incertae sedis</taxon>
        <taxon>Mucoromycota</taxon>
        <taxon>Glomeromycotina</taxon>
        <taxon>Glomeromycetes</taxon>
        <taxon>Glomerales</taxon>
        <taxon>Glomeraceae</taxon>
        <taxon>Rhizophagus</taxon>
    </lineage>
</organism>
<dbReference type="OrthoDB" id="5330842at2759"/>
<sequence length="155" mass="18167">MSFPLTVTPVFSAPAPLIIMSTSNFTPNEKRDLLFDVNRTLEIPMEVFNDKWWPLVLNIWMKWDSYEYVNGDIQKTFACHFIKHRKSSTREKENVLNEKCQITKTRPPDVCSVMIKVLWIASSEVVQVERYKNSPNHTHSLSEVDRLKRPKSLEI</sequence>
<name>A0A015JWL8_RHIIW</name>
<dbReference type="Proteomes" id="UP000022910">
    <property type="component" value="Unassembled WGS sequence"/>
</dbReference>
<keyword evidence="2" id="KW-1185">Reference proteome</keyword>
<gene>
    <name evidence="1" type="ORF">RirG_075950</name>
</gene>
<dbReference type="AlphaFoldDB" id="A0A015JWL8"/>